<dbReference type="SUPFAM" id="SSF46785">
    <property type="entry name" value="Winged helix' DNA-binding domain"/>
    <property type="match status" value="1"/>
</dbReference>
<dbReference type="InterPro" id="IPR036390">
    <property type="entry name" value="WH_DNA-bd_sf"/>
</dbReference>
<dbReference type="RefSeq" id="WP_265617218.1">
    <property type="nucleotide sequence ID" value="NZ_JAPFRD010000010.1"/>
</dbReference>
<comment type="caution">
    <text evidence="6">The sequence shown here is derived from an EMBL/GenBank/DDBJ whole genome shotgun (WGS) entry which is preliminary data.</text>
</comment>
<dbReference type="SUPFAM" id="SSF53850">
    <property type="entry name" value="Periplasmic binding protein-like II"/>
    <property type="match status" value="1"/>
</dbReference>
<dbReference type="CDD" id="cd08440">
    <property type="entry name" value="PBP2_LTTR_like_4"/>
    <property type="match status" value="1"/>
</dbReference>
<dbReference type="Pfam" id="PF00126">
    <property type="entry name" value="HTH_1"/>
    <property type="match status" value="1"/>
</dbReference>
<keyword evidence="4" id="KW-0804">Transcription</keyword>
<evidence type="ECO:0000256" key="1">
    <source>
        <dbReference type="ARBA" id="ARBA00009437"/>
    </source>
</evidence>
<dbReference type="PRINTS" id="PR00039">
    <property type="entry name" value="HTHLYSR"/>
</dbReference>
<evidence type="ECO:0000259" key="5">
    <source>
        <dbReference type="PROSITE" id="PS50931"/>
    </source>
</evidence>
<organism evidence="6 7">
    <name type="scientific">Alteromonas aquimaris</name>
    <dbReference type="NCBI Taxonomy" id="2998417"/>
    <lineage>
        <taxon>Bacteria</taxon>
        <taxon>Pseudomonadati</taxon>
        <taxon>Pseudomonadota</taxon>
        <taxon>Gammaproteobacteria</taxon>
        <taxon>Alteromonadales</taxon>
        <taxon>Alteromonadaceae</taxon>
        <taxon>Alteromonas/Salinimonas group</taxon>
        <taxon>Alteromonas</taxon>
    </lineage>
</organism>
<accession>A0ABT3P6V8</accession>
<proteinExistence type="inferred from homology"/>
<keyword evidence="3" id="KW-0238">DNA-binding</keyword>
<evidence type="ECO:0000256" key="4">
    <source>
        <dbReference type="ARBA" id="ARBA00023163"/>
    </source>
</evidence>
<gene>
    <name evidence="6" type="ORF">OPS25_08300</name>
</gene>
<dbReference type="InterPro" id="IPR050950">
    <property type="entry name" value="HTH-type_LysR_regulators"/>
</dbReference>
<evidence type="ECO:0000313" key="6">
    <source>
        <dbReference type="EMBL" id="MCW8108494.1"/>
    </source>
</evidence>
<dbReference type="PANTHER" id="PTHR30419:SF30">
    <property type="entry name" value="LYSR FAMILY TRANSCRIPTIONAL REGULATOR"/>
    <property type="match status" value="1"/>
</dbReference>
<dbReference type="InterPro" id="IPR005119">
    <property type="entry name" value="LysR_subst-bd"/>
</dbReference>
<keyword evidence="7" id="KW-1185">Reference proteome</keyword>
<evidence type="ECO:0000256" key="3">
    <source>
        <dbReference type="ARBA" id="ARBA00023125"/>
    </source>
</evidence>
<protein>
    <submittedName>
        <fullName evidence="6">LysR family transcriptional regulator</fullName>
    </submittedName>
</protein>
<dbReference type="Gene3D" id="1.10.10.10">
    <property type="entry name" value="Winged helix-like DNA-binding domain superfamily/Winged helix DNA-binding domain"/>
    <property type="match status" value="1"/>
</dbReference>
<reference evidence="6" key="1">
    <citation type="submission" date="2022-11" db="EMBL/GenBank/DDBJ databases">
        <title>Alteromonas sp. nov., isolated from sea water of the Qingdao.</title>
        <authorList>
            <person name="Wang Q."/>
        </authorList>
    </citation>
    <scope>NUCLEOTIDE SEQUENCE</scope>
    <source>
        <strain evidence="6">ASW11-7</strain>
    </source>
</reference>
<dbReference type="Proteomes" id="UP001142810">
    <property type="component" value="Unassembled WGS sequence"/>
</dbReference>
<keyword evidence="2" id="KW-0805">Transcription regulation</keyword>
<dbReference type="InterPro" id="IPR000847">
    <property type="entry name" value="LysR_HTH_N"/>
</dbReference>
<dbReference type="Gene3D" id="3.40.190.290">
    <property type="match status" value="1"/>
</dbReference>
<dbReference type="PANTHER" id="PTHR30419">
    <property type="entry name" value="HTH-TYPE TRANSCRIPTIONAL REGULATOR YBHD"/>
    <property type="match status" value="1"/>
</dbReference>
<feature type="domain" description="HTH lysR-type" evidence="5">
    <location>
        <begin position="3"/>
        <end position="60"/>
    </location>
</feature>
<dbReference type="PROSITE" id="PS50931">
    <property type="entry name" value="HTH_LYSR"/>
    <property type="match status" value="1"/>
</dbReference>
<sequence length="298" mass="33072">MSISYRNMNAFIQVAESTTFAEAADKLHITQPALSIAIKKMEAQLGGALFSRSTRRVQLTPEGRTLLPKAKRLIYEWDDTVLDMQNLFAMKKGTLSIAAMPSFAASRLPGILQRFHLNQPNVRIRVMDVVMEKVIELVVGGRVELGFTFEPENCDGLCFYPLFKDAFIVVVPSGHPLAQCSLGVEWETVCQSDFIAMNRGSSLRKWIDEIALRHDPLNIVAEMGQLGTIGQLIKQNMGISIVPSLCQEQMENIGLTCLPLRNSPLQKNVGVVRSLRGSMSVASLTLWEQCCDQATITK</sequence>
<evidence type="ECO:0000313" key="7">
    <source>
        <dbReference type="Proteomes" id="UP001142810"/>
    </source>
</evidence>
<comment type="similarity">
    <text evidence="1">Belongs to the LysR transcriptional regulatory family.</text>
</comment>
<evidence type="ECO:0000256" key="2">
    <source>
        <dbReference type="ARBA" id="ARBA00023015"/>
    </source>
</evidence>
<name>A0ABT3P6V8_9ALTE</name>
<dbReference type="EMBL" id="JAPFRD010000010">
    <property type="protein sequence ID" value="MCW8108494.1"/>
    <property type="molecule type" value="Genomic_DNA"/>
</dbReference>
<dbReference type="Pfam" id="PF03466">
    <property type="entry name" value="LysR_substrate"/>
    <property type="match status" value="1"/>
</dbReference>
<dbReference type="InterPro" id="IPR036388">
    <property type="entry name" value="WH-like_DNA-bd_sf"/>
</dbReference>